<dbReference type="AlphaFoldDB" id="I3X8F7"/>
<evidence type="ECO:0000313" key="1">
    <source>
        <dbReference type="EMBL" id="AFL52163.1"/>
    </source>
</evidence>
<protein>
    <submittedName>
        <fullName evidence="1">Uncharacterized protein</fullName>
    </submittedName>
</protein>
<dbReference type="KEGG" id="sfd:USDA257_c36060"/>
<name>I3X8F7_SINF2</name>
<organism evidence="1 2">
    <name type="scientific">Sinorhizobium fredii (strain USDA 257)</name>
    <dbReference type="NCBI Taxonomy" id="1185652"/>
    <lineage>
        <taxon>Bacteria</taxon>
        <taxon>Pseudomonadati</taxon>
        <taxon>Pseudomonadota</taxon>
        <taxon>Alphaproteobacteria</taxon>
        <taxon>Hyphomicrobiales</taxon>
        <taxon>Rhizobiaceae</taxon>
        <taxon>Sinorhizobium/Ensifer group</taxon>
        <taxon>Sinorhizobium</taxon>
    </lineage>
</organism>
<dbReference type="STRING" id="1185652.USDA257_c36060"/>
<sequence length="57" mass="5624">MGDELATVVGQADSAALIALPAIGDDDSGSDHDAAPPKFPTVANLRGNAFGAFAPLS</sequence>
<accession>I3X8F7</accession>
<gene>
    <name evidence="1" type="ORF">USDA257_c36060</name>
</gene>
<proteinExistence type="predicted"/>
<dbReference type="Proteomes" id="UP000006180">
    <property type="component" value="Chromosome"/>
</dbReference>
<dbReference type="HOGENOM" id="CLU_2994281_0_0_5"/>
<evidence type="ECO:0000313" key="2">
    <source>
        <dbReference type="Proteomes" id="UP000006180"/>
    </source>
</evidence>
<reference evidence="1 2" key="1">
    <citation type="journal article" date="2012" name="J. Bacteriol.">
        <title>Complete genome sequence of the broad-host-range strain Sinorhizobium fredii USDA257.</title>
        <authorList>
            <person name="Schuldes J."/>
            <person name="Rodriguez Orbegoso M."/>
            <person name="Schmeisser C."/>
            <person name="Krishnan H.B."/>
            <person name="Daniel R."/>
            <person name="Streit W.R."/>
        </authorList>
    </citation>
    <scope>NUCLEOTIDE SEQUENCE [LARGE SCALE GENOMIC DNA]</scope>
    <source>
        <strain evidence="1 2">USDA 257</strain>
    </source>
</reference>
<dbReference type="EMBL" id="CP003563">
    <property type="protein sequence ID" value="AFL52163.1"/>
    <property type="molecule type" value="Genomic_DNA"/>
</dbReference>